<feature type="transmembrane region" description="Helical" evidence="2">
    <location>
        <begin position="142"/>
        <end position="160"/>
    </location>
</feature>
<feature type="transmembrane region" description="Helical" evidence="2">
    <location>
        <begin position="104"/>
        <end position="122"/>
    </location>
</feature>
<dbReference type="Pfam" id="PF04087">
    <property type="entry name" value="DUF389"/>
    <property type="match status" value="1"/>
</dbReference>
<evidence type="ECO:0000313" key="3">
    <source>
        <dbReference type="EMBL" id="MFG6457144.1"/>
    </source>
</evidence>
<feature type="transmembrane region" description="Helical" evidence="2">
    <location>
        <begin position="167"/>
        <end position="187"/>
    </location>
</feature>
<feature type="coiled-coil region" evidence="1">
    <location>
        <begin position="351"/>
        <end position="378"/>
    </location>
</feature>
<reference evidence="3 4" key="1">
    <citation type="submission" date="2024-09" db="EMBL/GenBank/DDBJ databases">
        <title>Novel species of the genus Pelomonas and Roseateles isolated from streams.</title>
        <authorList>
            <person name="Lu H."/>
        </authorList>
    </citation>
    <scope>NUCLEOTIDE SEQUENCE [LARGE SCALE GENOMIC DNA]</scope>
    <source>
        <strain evidence="3 4">BYS96W</strain>
    </source>
</reference>
<dbReference type="Proteomes" id="UP001606305">
    <property type="component" value="Unassembled WGS sequence"/>
</dbReference>
<keyword evidence="4" id="KW-1185">Reference proteome</keyword>
<dbReference type="PANTHER" id="PTHR20992">
    <property type="entry name" value="AT15442P-RELATED"/>
    <property type="match status" value="1"/>
</dbReference>
<dbReference type="PANTHER" id="PTHR20992:SF9">
    <property type="entry name" value="AT15442P-RELATED"/>
    <property type="match status" value="1"/>
</dbReference>
<accession>A0ABW7G5D7</accession>
<sequence length="481" mass="51407">MSTLPPPSPEPHAPAAGGIAQLFNLRQDLEDAEAIDASVRAGVDVAGTNLWVLFFAILIASVGLNVNSTAVIIGAMLISPLMGPIVGAGYGLAVHDAVLIRRALRNLLIFASISLATSTLYFAVSPLRAAGTELLARTTPNLWDVLIAFFGGSAGIIALTRKSISNVIPGVAIATALMPPLCTVGFGMSHGDWGVAGGAFYLFVINGVFIAFSTFLFVKLMKLPMRGQVSSRAQRHATMFTVLTALAVTLPSGYLAWRFVQTQRFLAAANAQVELVAHDSRFLLLDREVDPTTRTVRLTLSGDRREEAIGRDIAERLAAQGFKGTDVAVRFSGSERVDVAGLKRELREDVFRQVAREADELRNRVQQLQAQNRLLRQAQGDHTQLIAELQAQLPQATRVLVGVAAVASAVAVPADLSGSAVSPGAASASAAASDVSSPSLLLVHIELPRLPGREDQRRLARWLAAREPRHQVVVDYATPQR</sequence>
<keyword evidence="1" id="KW-0175">Coiled coil</keyword>
<dbReference type="InterPro" id="IPR005240">
    <property type="entry name" value="DUF389"/>
</dbReference>
<proteinExistence type="predicted"/>
<keyword evidence="2" id="KW-0812">Transmembrane</keyword>
<keyword evidence="2" id="KW-1133">Transmembrane helix</keyword>
<evidence type="ECO:0000313" key="4">
    <source>
        <dbReference type="Proteomes" id="UP001606305"/>
    </source>
</evidence>
<organism evidence="3 4">
    <name type="scientific">Pelomonas nitida</name>
    <dbReference type="NCBI Taxonomy" id="3299027"/>
    <lineage>
        <taxon>Bacteria</taxon>
        <taxon>Pseudomonadati</taxon>
        <taxon>Pseudomonadota</taxon>
        <taxon>Betaproteobacteria</taxon>
        <taxon>Burkholderiales</taxon>
        <taxon>Sphaerotilaceae</taxon>
        <taxon>Roseateles</taxon>
    </lineage>
</organism>
<feature type="transmembrane region" description="Helical" evidence="2">
    <location>
        <begin position="45"/>
        <end position="64"/>
    </location>
</feature>
<gene>
    <name evidence="3" type="ORF">ACG00X_09885</name>
</gene>
<dbReference type="EMBL" id="JBIGIA010000006">
    <property type="protein sequence ID" value="MFG6457144.1"/>
    <property type="molecule type" value="Genomic_DNA"/>
</dbReference>
<keyword evidence="2" id="KW-0472">Membrane</keyword>
<comment type="caution">
    <text evidence="3">The sequence shown here is derived from an EMBL/GenBank/DDBJ whole genome shotgun (WGS) entry which is preliminary data.</text>
</comment>
<name>A0ABW7G5D7_9BURK</name>
<evidence type="ECO:0000256" key="1">
    <source>
        <dbReference type="SAM" id="Coils"/>
    </source>
</evidence>
<feature type="transmembrane region" description="Helical" evidence="2">
    <location>
        <begin position="70"/>
        <end position="92"/>
    </location>
</feature>
<feature type="transmembrane region" description="Helical" evidence="2">
    <location>
        <begin position="239"/>
        <end position="257"/>
    </location>
</feature>
<feature type="transmembrane region" description="Helical" evidence="2">
    <location>
        <begin position="199"/>
        <end position="218"/>
    </location>
</feature>
<dbReference type="RefSeq" id="WP_394487977.1">
    <property type="nucleotide sequence ID" value="NZ_JBIGIA010000006.1"/>
</dbReference>
<protein>
    <submittedName>
        <fullName evidence="3">DUF389 domain-containing protein</fullName>
    </submittedName>
</protein>
<evidence type="ECO:0000256" key="2">
    <source>
        <dbReference type="SAM" id="Phobius"/>
    </source>
</evidence>